<dbReference type="SUPFAM" id="SSF103473">
    <property type="entry name" value="MFS general substrate transporter"/>
    <property type="match status" value="1"/>
</dbReference>
<dbReference type="Gene3D" id="1.20.1250.20">
    <property type="entry name" value="MFS general substrate transporter like domains"/>
    <property type="match status" value="1"/>
</dbReference>
<evidence type="ECO:0000259" key="7">
    <source>
        <dbReference type="PROSITE" id="PS50850"/>
    </source>
</evidence>
<feature type="transmembrane region" description="Helical" evidence="6">
    <location>
        <begin position="246"/>
        <end position="265"/>
    </location>
</feature>
<feature type="transmembrane region" description="Helical" evidence="6">
    <location>
        <begin position="272"/>
        <end position="291"/>
    </location>
</feature>
<dbReference type="PROSITE" id="PS50850">
    <property type="entry name" value="MFS"/>
    <property type="match status" value="1"/>
</dbReference>
<comment type="subcellular location">
    <subcellularLocation>
        <location evidence="1">Cell membrane</location>
        <topology evidence="1">Multi-pass membrane protein</topology>
    </subcellularLocation>
</comment>
<feature type="transmembrane region" description="Helical" evidence="6">
    <location>
        <begin position="203"/>
        <end position="226"/>
    </location>
</feature>
<keyword evidence="5 6" id="KW-0472">Membrane</keyword>
<keyword evidence="2" id="KW-1003">Cell membrane</keyword>
<evidence type="ECO:0000256" key="4">
    <source>
        <dbReference type="ARBA" id="ARBA00022989"/>
    </source>
</evidence>
<dbReference type="PANTHER" id="PTHR43124:SF3">
    <property type="entry name" value="CHLORAMPHENICOL EFFLUX PUMP RV0191"/>
    <property type="match status" value="1"/>
</dbReference>
<feature type="transmembrane region" description="Helical" evidence="6">
    <location>
        <begin position="358"/>
        <end position="377"/>
    </location>
</feature>
<protein>
    <submittedName>
        <fullName evidence="8">MFS transporter</fullName>
    </submittedName>
</protein>
<evidence type="ECO:0000256" key="6">
    <source>
        <dbReference type="SAM" id="Phobius"/>
    </source>
</evidence>
<evidence type="ECO:0000256" key="2">
    <source>
        <dbReference type="ARBA" id="ARBA00022475"/>
    </source>
</evidence>
<sequence length="388" mass="40414">MHKTRERLPFVPLVALSLTAFIAIVTEALPAGLLTPMSLDLRVSAAAAGQSVTVYAIGSLLAAIPVMVLLQGMRRRRLLLLALAGFALANMVTAWSPLYGLMLVARGVAGMAAGVLWALLAGYAASMVAAHNKGKAIAVAMAGTPLALSLGVPLGTYAGNLLGWRVCFAGLAGLSLLLMVILRLTAPDLAAQPGRQRLSLHQVLRLPGVRGVLLLVLGFVLAHNLLYTYISPFLQPAGLAARTDSVLLLFGLCSLVSIVITGMLIDRYLHQLTLLSILLFICAALLLQFGAARSPVVWLAMVLWGLAFGGAATLFQTAMVGHAGEATDVAQSMLVTVWNLAIAGGGVVGGLLLQGFGVAGFTPALLLLLTLTTACFVKASRPLSTRLL</sequence>
<dbReference type="InterPro" id="IPR020846">
    <property type="entry name" value="MFS_dom"/>
</dbReference>
<reference evidence="8 9" key="1">
    <citation type="submission" date="2017-11" db="EMBL/GenBank/DDBJ databases">
        <title>Genome sequence of Pantoea cypripedii NE1.</title>
        <authorList>
            <person name="Nascimento F.X."/>
        </authorList>
    </citation>
    <scope>NUCLEOTIDE SEQUENCE [LARGE SCALE GENOMIC DNA]</scope>
    <source>
        <strain evidence="8 9">NE1</strain>
    </source>
</reference>
<feature type="transmembrane region" description="Helical" evidence="6">
    <location>
        <begin position="136"/>
        <end position="156"/>
    </location>
</feature>
<organism evidence="8 9">
    <name type="scientific">Pantoea cypripedii</name>
    <name type="common">Pectobacterium cypripedii</name>
    <name type="synonym">Erwinia cypripedii</name>
    <dbReference type="NCBI Taxonomy" id="55209"/>
    <lineage>
        <taxon>Bacteria</taxon>
        <taxon>Pseudomonadati</taxon>
        <taxon>Pseudomonadota</taxon>
        <taxon>Gammaproteobacteria</taxon>
        <taxon>Enterobacterales</taxon>
        <taxon>Erwiniaceae</taxon>
        <taxon>Pantoea</taxon>
    </lineage>
</organism>
<dbReference type="InterPro" id="IPR036259">
    <property type="entry name" value="MFS_trans_sf"/>
</dbReference>
<evidence type="ECO:0000256" key="3">
    <source>
        <dbReference type="ARBA" id="ARBA00022692"/>
    </source>
</evidence>
<feature type="domain" description="Major facilitator superfamily (MFS) profile" evidence="7">
    <location>
        <begin position="12"/>
        <end position="381"/>
    </location>
</feature>
<proteinExistence type="predicted"/>
<keyword evidence="4 6" id="KW-1133">Transmembrane helix</keyword>
<feature type="transmembrane region" description="Helical" evidence="6">
    <location>
        <begin position="78"/>
        <end position="98"/>
    </location>
</feature>
<dbReference type="Pfam" id="PF07690">
    <property type="entry name" value="MFS_1"/>
    <property type="match status" value="1"/>
</dbReference>
<evidence type="ECO:0000256" key="1">
    <source>
        <dbReference type="ARBA" id="ARBA00004651"/>
    </source>
</evidence>
<dbReference type="Proteomes" id="UP000502005">
    <property type="component" value="Chromosome"/>
</dbReference>
<dbReference type="PANTHER" id="PTHR43124">
    <property type="entry name" value="PURINE EFFLUX PUMP PBUE"/>
    <property type="match status" value="1"/>
</dbReference>
<feature type="transmembrane region" description="Helical" evidence="6">
    <location>
        <begin position="297"/>
        <end position="321"/>
    </location>
</feature>
<feature type="transmembrane region" description="Helical" evidence="6">
    <location>
        <begin position="52"/>
        <end position="71"/>
    </location>
</feature>
<dbReference type="AlphaFoldDB" id="A0A6B9FXG3"/>
<dbReference type="CDD" id="cd17324">
    <property type="entry name" value="MFS_NepI_like"/>
    <property type="match status" value="1"/>
</dbReference>
<feature type="transmembrane region" description="Helical" evidence="6">
    <location>
        <begin position="104"/>
        <end position="124"/>
    </location>
</feature>
<name>A0A6B9FXG3_PANCY</name>
<dbReference type="RefSeq" id="WP_208714974.1">
    <property type="nucleotide sequence ID" value="NZ_CP024768.1"/>
</dbReference>
<dbReference type="InterPro" id="IPR050189">
    <property type="entry name" value="MFS_Efflux_Transporters"/>
</dbReference>
<dbReference type="InterPro" id="IPR011701">
    <property type="entry name" value="MFS"/>
</dbReference>
<feature type="transmembrane region" description="Helical" evidence="6">
    <location>
        <begin position="162"/>
        <end position="182"/>
    </location>
</feature>
<dbReference type="GO" id="GO:0022857">
    <property type="term" value="F:transmembrane transporter activity"/>
    <property type="evidence" value="ECO:0007669"/>
    <property type="project" value="InterPro"/>
</dbReference>
<evidence type="ECO:0000313" key="8">
    <source>
        <dbReference type="EMBL" id="QGY29111.1"/>
    </source>
</evidence>
<keyword evidence="3 6" id="KW-0812">Transmembrane</keyword>
<feature type="transmembrane region" description="Helical" evidence="6">
    <location>
        <begin position="333"/>
        <end position="352"/>
    </location>
</feature>
<dbReference type="GO" id="GO:0005886">
    <property type="term" value="C:plasma membrane"/>
    <property type="evidence" value="ECO:0007669"/>
    <property type="project" value="UniProtKB-SubCell"/>
</dbReference>
<accession>A0A6B9FXG3</accession>
<evidence type="ECO:0000256" key="5">
    <source>
        <dbReference type="ARBA" id="ARBA00023136"/>
    </source>
</evidence>
<evidence type="ECO:0000313" key="9">
    <source>
        <dbReference type="Proteomes" id="UP000502005"/>
    </source>
</evidence>
<dbReference type="EMBL" id="CP024768">
    <property type="protein sequence ID" value="QGY29111.1"/>
    <property type="molecule type" value="Genomic_DNA"/>
</dbReference>
<gene>
    <name evidence="8" type="ORF">CUN67_09290</name>
</gene>